<keyword evidence="4" id="KW-1185">Reference proteome</keyword>
<reference evidence="3 4" key="1">
    <citation type="journal article" date="2021" name="J. Biosci. Bioeng.">
        <title>Identification and characterization of a chc gene cluster responsible for the aromatization pathway of cyclohexanecarboxylate degradation in Sinomonas cyclohexanicum ATCC 51369.</title>
        <authorList>
            <person name="Yamamoto T."/>
            <person name="Hasegawa Y."/>
            <person name="Lau P.C.K."/>
            <person name="Iwaki H."/>
        </authorList>
    </citation>
    <scope>NUCLEOTIDE SEQUENCE [LARGE SCALE GENOMIC DNA]</scope>
    <source>
        <strain evidence="3 4">ATCC 51369</strain>
    </source>
</reference>
<evidence type="ECO:0000313" key="3">
    <source>
        <dbReference type="EMBL" id="BCT77933.1"/>
    </source>
</evidence>
<protein>
    <submittedName>
        <fullName evidence="3">Glyoxalase</fullName>
    </submittedName>
</protein>
<dbReference type="InterPro" id="IPR004360">
    <property type="entry name" value="Glyas_Fos-R_dOase_dom"/>
</dbReference>
<dbReference type="PANTHER" id="PTHR34109:SF1">
    <property type="entry name" value="VOC DOMAIN-CONTAINING PROTEIN"/>
    <property type="match status" value="1"/>
</dbReference>
<organism evidence="3 4">
    <name type="scientific">Sinomonas cyclohexanicum</name>
    <name type="common">Corynebacterium cyclohexanicum</name>
    <dbReference type="NCBI Taxonomy" id="322009"/>
    <lineage>
        <taxon>Bacteria</taxon>
        <taxon>Bacillati</taxon>
        <taxon>Actinomycetota</taxon>
        <taxon>Actinomycetes</taxon>
        <taxon>Micrococcales</taxon>
        <taxon>Micrococcaceae</taxon>
        <taxon>Sinomonas</taxon>
    </lineage>
</organism>
<dbReference type="PROSITE" id="PS51819">
    <property type="entry name" value="VOC"/>
    <property type="match status" value="1"/>
</dbReference>
<dbReference type="CDD" id="cd07246">
    <property type="entry name" value="VOC_like"/>
    <property type="match status" value="1"/>
</dbReference>
<dbReference type="Gene3D" id="3.30.720.110">
    <property type="match status" value="1"/>
</dbReference>
<dbReference type="PANTHER" id="PTHR34109">
    <property type="entry name" value="BNAUNNG04460D PROTEIN-RELATED"/>
    <property type="match status" value="1"/>
</dbReference>
<dbReference type="Pfam" id="PF00903">
    <property type="entry name" value="Glyoxalase"/>
    <property type="match status" value="1"/>
</dbReference>
<accession>A0ABM7Q044</accession>
<dbReference type="InterPro" id="IPR037523">
    <property type="entry name" value="VOC_core"/>
</dbReference>
<evidence type="ECO:0000259" key="2">
    <source>
        <dbReference type="PROSITE" id="PS51819"/>
    </source>
</evidence>
<dbReference type="Gene3D" id="3.30.720.120">
    <property type="match status" value="1"/>
</dbReference>
<proteinExistence type="predicted"/>
<feature type="domain" description="VOC" evidence="2">
    <location>
        <begin position="34"/>
        <end position="163"/>
    </location>
</feature>
<evidence type="ECO:0000256" key="1">
    <source>
        <dbReference type="SAM" id="MobiDB-lite"/>
    </source>
</evidence>
<dbReference type="Proteomes" id="UP001319861">
    <property type="component" value="Chromosome"/>
</dbReference>
<sequence>MSEETQNQTAENQTAEDLTEPAHGEHTVNGTPRGSTSLTPFIVVARAADAIGFYQEVFGATLLSRTDFPGPDGAPVVAHAVLDFGNGRLELGDANPAYHLVLPPAGEDDCLSLAVYLPDVDAAVRRAVERGATVREPAAHFVSGDRFASIRDPFGIRWSVMTRVEDLSDEEVKARIDAWAASMQNGG</sequence>
<feature type="region of interest" description="Disordered" evidence="1">
    <location>
        <begin position="1"/>
        <end position="35"/>
    </location>
</feature>
<evidence type="ECO:0000313" key="4">
    <source>
        <dbReference type="Proteomes" id="UP001319861"/>
    </source>
</evidence>
<dbReference type="SUPFAM" id="SSF54593">
    <property type="entry name" value="Glyoxalase/Bleomycin resistance protein/Dihydroxybiphenyl dioxygenase"/>
    <property type="match status" value="1"/>
</dbReference>
<dbReference type="RefSeq" id="WP_229230589.1">
    <property type="nucleotide sequence ID" value="NZ_AP024525.1"/>
</dbReference>
<name>A0ABM7Q044_SINCY</name>
<feature type="compositionally biased region" description="Polar residues" evidence="1">
    <location>
        <begin position="1"/>
        <end position="16"/>
    </location>
</feature>
<dbReference type="InterPro" id="IPR029068">
    <property type="entry name" value="Glyas_Bleomycin-R_OHBP_Dase"/>
</dbReference>
<gene>
    <name evidence="3" type="ORF">SCMU_37750</name>
</gene>
<dbReference type="EMBL" id="AP024525">
    <property type="protein sequence ID" value="BCT77933.1"/>
    <property type="molecule type" value="Genomic_DNA"/>
</dbReference>